<proteinExistence type="predicted"/>
<accession>Q6K6H4</accession>
<dbReference type="Proteomes" id="UP000000763">
    <property type="component" value="Chromosome 2"/>
</dbReference>
<reference evidence="3" key="2">
    <citation type="journal article" date="2008" name="Nucleic Acids Res.">
        <title>The rice annotation project database (RAP-DB): 2008 update.</title>
        <authorList>
            <consortium name="The rice annotation project (RAP)"/>
        </authorList>
    </citation>
    <scope>GENOME REANNOTATION</scope>
    <source>
        <strain evidence="3">cv. Nipponbare</strain>
    </source>
</reference>
<evidence type="ECO:0000313" key="3">
    <source>
        <dbReference type="Proteomes" id="UP000000763"/>
    </source>
</evidence>
<feature type="region of interest" description="Disordered" evidence="1">
    <location>
        <begin position="193"/>
        <end position="235"/>
    </location>
</feature>
<dbReference type="EMBL" id="AP005067">
    <property type="protein sequence ID" value="BAD21986.1"/>
    <property type="molecule type" value="Genomic_DNA"/>
</dbReference>
<feature type="region of interest" description="Disordered" evidence="1">
    <location>
        <begin position="1"/>
        <end position="20"/>
    </location>
</feature>
<protein>
    <submittedName>
        <fullName evidence="2">Uncharacterized protein</fullName>
    </submittedName>
</protein>
<name>Q6K6H4_ORYSJ</name>
<evidence type="ECO:0000256" key="1">
    <source>
        <dbReference type="SAM" id="MobiDB-lite"/>
    </source>
</evidence>
<dbReference type="AlphaFoldDB" id="Q6K6H4"/>
<reference evidence="3" key="1">
    <citation type="journal article" date="2005" name="Nature">
        <title>The map-based sequence of the rice genome.</title>
        <authorList>
            <consortium name="International rice genome sequencing project (IRGSP)"/>
            <person name="Matsumoto T."/>
            <person name="Wu J."/>
            <person name="Kanamori H."/>
            <person name="Katayose Y."/>
            <person name="Fujisawa M."/>
            <person name="Namiki N."/>
            <person name="Mizuno H."/>
            <person name="Yamamoto K."/>
            <person name="Antonio B.A."/>
            <person name="Baba T."/>
            <person name="Sakata K."/>
            <person name="Nagamura Y."/>
            <person name="Aoki H."/>
            <person name="Arikawa K."/>
            <person name="Arita K."/>
            <person name="Bito T."/>
            <person name="Chiden Y."/>
            <person name="Fujitsuka N."/>
            <person name="Fukunaka R."/>
            <person name="Hamada M."/>
            <person name="Harada C."/>
            <person name="Hayashi A."/>
            <person name="Hijishita S."/>
            <person name="Honda M."/>
            <person name="Hosokawa S."/>
            <person name="Ichikawa Y."/>
            <person name="Idonuma A."/>
            <person name="Iijima M."/>
            <person name="Ikeda M."/>
            <person name="Ikeno M."/>
            <person name="Ito K."/>
            <person name="Ito S."/>
            <person name="Ito T."/>
            <person name="Ito Y."/>
            <person name="Ito Y."/>
            <person name="Iwabuchi A."/>
            <person name="Kamiya K."/>
            <person name="Karasawa W."/>
            <person name="Kurita K."/>
            <person name="Katagiri S."/>
            <person name="Kikuta A."/>
            <person name="Kobayashi H."/>
            <person name="Kobayashi N."/>
            <person name="Machita K."/>
            <person name="Maehara T."/>
            <person name="Masukawa M."/>
            <person name="Mizubayashi T."/>
            <person name="Mukai Y."/>
            <person name="Nagasaki H."/>
            <person name="Nagata Y."/>
            <person name="Naito S."/>
            <person name="Nakashima M."/>
            <person name="Nakama Y."/>
            <person name="Nakamichi Y."/>
            <person name="Nakamura M."/>
            <person name="Meguro A."/>
            <person name="Negishi M."/>
            <person name="Ohta I."/>
            <person name="Ohta T."/>
            <person name="Okamoto M."/>
            <person name="Ono N."/>
            <person name="Saji S."/>
            <person name="Sakaguchi M."/>
            <person name="Sakai K."/>
            <person name="Shibata M."/>
            <person name="Shimokawa T."/>
            <person name="Song J."/>
            <person name="Takazaki Y."/>
            <person name="Terasawa K."/>
            <person name="Tsugane M."/>
            <person name="Tsuji K."/>
            <person name="Ueda S."/>
            <person name="Waki K."/>
            <person name="Yamagata H."/>
            <person name="Yamamoto M."/>
            <person name="Yamamoto S."/>
            <person name="Yamane H."/>
            <person name="Yoshiki S."/>
            <person name="Yoshihara R."/>
            <person name="Yukawa K."/>
            <person name="Zhong H."/>
            <person name="Yano M."/>
            <person name="Yuan Q."/>
            <person name="Ouyang S."/>
            <person name="Liu J."/>
            <person name="Jones K.M."/>
            <person name="Gansberger K."/>
            <person name="Moffat K."/>
            <person name="Hill J."/>
            <person name="Bera J."/>
            <person name="Fadrosh D."/>
            <person name="Jin S."/>
            <person name="Johri S."/>
            <person name="Kim M."/>
            <person name="Overton L."/>
            <person name="Reardon M."/>
            <person name="Tsitrin T."/>
            <person name="Vuong H."/>
            <person name="Weaver B."/>
            <person name="Ciecko A."/>
            <person name="Tallon L."/>
            <person name="Jackson J."/>
            <person name="Pai G."/>
            <person name="Aken S.V."/>
            <person name="Utterback T."/>
            <person name="Reidmuller S."/>
            <person name="Feldblyum T."/>
            <person name="Hsiao J."/>
            <person name="Zismann V."/>
            <person name="Iobst S."/>
            <person name="de Vazeille A.R."/>
            <person name="Buell C.R."/>
            <person name="Ying K."/>
            <person name="Li Y."/>
            <person name="Lu T."/>
            <person name="Huang Y."/>
            <person name="Zhao Q."/>
            <person name="Feng Q."/>
            <person name="Zhang L."/>
            <person name="Zhu J."/>
            <person name="Weng Q."/>
            <person name="Mu J."/>
            <person name="Lu Y."/>
            <person name="Fan D."/>
            <person name="Liu Y."/>
            <person name="Guan J."/>
            <person name="Zhang Y."/>
            <person name="Yu S."/>
            <person name="Liu X."/>
            <person name="Zhang Y."/>
            <person name="Hong G."/>
            <person name="Han B."/>
            <person name="Choisne N."/>
            <person name="Demange N."/>
            <person name="Orjeda G."/>
            <person name="Samain S."/>
            <person name="Cattolico L."/>
            <person name="Pelletier E."/>
            <person name="Couloux A."/>
            <person name="Segurens B."/>
            <person name="Wincker P."/>
            <person name="D'Hont A."/>
            <person name="Scarpelli C."/>
            <person name="Weissenbach J."/>
            <person name="Salanoubat M."/>
            <person name="Quetier F."/>
            <person name="Yu Y."/>
            <person name="Kim H.R."/>
            <person name="Rambo T."/>
            <person name="Currie J."/>
            <person name="Collura K."/>
            <person name="Luo M."/>
            <person name="Yang T."/>
            <person name="Ammiraju J.S.S."/>
            <person name="Engler F."/>
            <person name="Soderlund C."/>
            <person name="Wing R.A."/>
            <person name="Palmer L.E."/>
            <person name="de la Bastide M."/>
            <person name="Spiegel L."/>
            <person name="Nascimento L."/>
            <person name="Zutavern T."/>
            <person name="O'Shaughnessy A."/>
            <person name="Dike S."/>
            <person name="Dedhia N."/>
            <person name="Preston R."/>
            <person name="Balija V."/>
            <person name="McCombie W.R."/>
            <person name="Chow T."/>
            <person name="Chen H."/>
            <person name="Chung M."/>
            <person name="Chen C."/>
            <person name="Shaw J."/>
            <person name="Wu H."/>
            <person name="Hsiao K."/>
            <person name="Chao Y."/>
            <person name="Chu M."/>
            <person name="Cheng C."/>
            <person name="Hour A."/>
            <person name="Lee P."/>
            <person name="Lin S."/>
            <person name="Lin Y."/>
            <person name="Liou J."/>
            <person name="Liu S."/>
            <person name="Hsing Y."/>
            <person name="Raghuvanshi S."/>
            <person name="Mohanty A."/>
            <person name="Bharti A.K."/>
            <person name="Gaur A."/>
            <person name="Gupta V."/>
            <person name="Kumar D."/>
            <person name="Ravi V."/>
            <person name="Vij S."/>
            <person name="Kapur A."/>
            <person name="Khurana P."/>
            <person name="Khurana P."/>
            <person name="Khurana J.P."/>
            <person name="Tyagi A.K."/>
            <person name="Gaikwad K."/>
            <person name="Singh A."/>
            <person name="Dalal V."/>
            <person name="Srivastava S."/>
            <person name="Dixit A."/>
            <person name="Pal A.K."/>
            <person name="Ghazi I.A."/>
            <person name="Yadav M."/>
            <person name="Pandit A."/>
            <person name="Bhargava A."/>
            <person name="Sureshbabu K."/>
            <person name="Batra K."/>
            <person name="Sharma T.R."/>
            <person name="Mohapatra T."/>
            <person name="Singh N.K."/>
            <person name="Messing J."/>
            <person name="Nelson A.B."/>
            <person name="Fuks G."/>
            <person name="Kavchok S."/>
            <person name="Keizer G."/>
            <person name="Linton E."/>
            <person name="Llaca V."/>
            <person name="Song R."/>
            <person name="Tanyolac B."/>
            <person name="Young S."/>
            <person name="Ho-Il K."/>
            <person name="Hahn J.H."/>
            <person name="Sangsakoo G."/>
            <person name="Vanavichit A."/>
            <person name="de Mattos Luiz.A.T."/>
            <person name="Zimmer P.D."/>
            <person name="Malone G."/>
            <person name="Dellagostin O."/>
            <person name="de Oliveira A.C."/>
            <person name="Bevan M."/>
            <person name="Bancroft I."/>
            <person name="Minx P."/>
            <person name="Cordum H."/>
            <person name="Wilson R."/>
            <person name="Cheng Z."/>
            <person name="Jin W."/>
            <person name="Jiang J."/>
            <person name="Leong S.A."/>
            <person name="Iwama H."/>
            <person name="Gojobori T."/>
            <person name="Itoh T."/>
            <person name="Niimura Y."/>
            <person name="Fujii Y."/>
            <person name="Habara T."/>
            <person name="Sakai H."/>
            <person name="Sato Y."/>
            <person name="Wilson G."/>
            <person name="Kumar K."/>
            <person name="McCouch S."/>
            <person name="Juretic N."/>
            <person name="Hoen D."/>
            <person name="Wright S."/>
            <person name="Bruskiewich R."/>
            <person name="Bureau T."/>
            <person name="Miyao A."/>
            <person name="Hirochika H."/>
            <person name="Nishikawa T."/>
            <person name="Kadowaki K."/>
            <person name="Sugiura M."/>
            <person name="Burr B."/>
            <person name="Sasaki T."/>
        </authorList>
    </citation>
    <scope>NUCLEOTIDE SEQUENCE [LARGE SCALE GENOMIC DNA]</scope>
    <source>
        <strain evidence="3">cv. Nipponbare</strain>
    </source>
</reference>
<sequence>MTSLDLTRPPKDGRKAGPRRWLGCVHGGADAVLASHDGSNLPNRVDGGVGFVRGWIHRRWRPPRADLTAALPPAAVRLSPSPAAPLPLPLHGGASPPHRRRRSPSPSPSTAAPLPPHSRLVRRIRRRRRPWVDPAVVVAAEDGSGGYGSLQPLSPPSRGGSDGGGGIDADRMWARRLLLPLLGVATRLGAVVGSGAGRGGRRRYRRRPRRQRRTTAITAATTSTTRRAAPVGSYG</sequence>
<gene>
    <name evidence="2" type="primary">P0487H05.25</name>
</gene>
<organism evidence="2 3">
    <name type="scientific">Oryza sativa subsp. japonica</name>
    <name type="common">Rice</name>
    <dbReference type="NCBI Taxonomy" id="39947"/>
    <lineage>
        <taxon>Eukaryota</taxon>
        <taxon>Viridiplantae</taxon>
        <taxon>Streptophyta</taxon>
        <taxon>Embryophyta</taxon>
        <taxon>Tracheophyta</taxon>
        <taxon>Spermatophyta</taxon>
        <taxon>Magnoliopsida</taxon>
        <taxon>Liliopsida</taxon>
        <taxon>Poales</taxon>
        <taxon>Poaceae</taxon>
        <taxon>BOP clade</taxon>
        <taxon>Oryzoideae</taxon>
        <taxon>Oryzeae</taxon>
        <taxon>Oryzinae</taxon>
        <taxon>Oryza</taxon>
        <taxon>Oryza sativa</taxon>
    </lineage>
</organism>
<feature type="compositionally biased region" description="Low complexity" evidence="1">
    <location>
        <begin position="214"/>
        <end position="229"/>
    </location>
</feature>
<evidence type="ECO:0000313" key="2">
    <source>
        <dbReference type="EMBL" id="BAD21986.1"/>
    </source>
</evidence>
<feature type="region of interest" description="Disordered" evidence="1">
    <location>
        <begin position="78"/>
        <end position="126"/>
    </location>
</feature>
<feature type="compositionally biased region" description="Basic residues" evidence="1">
    <location>
        <begin position="199"/>
        <end position="213"/>
    </location>
</feature>
<feature type="region of interest" description="Disordered" evidence="1">
    <location>
        <begin position="142"/>
        <end position="167"/>
    </location>
</feature>